<evidence type="ECO:0000313" key="19">
    <source>
        <dbReference type="Proteomes" id="UP000597656"/>
    </source>
</evidence>
<sequence>MTSTPRPGPVAYHRGAFVDAATAQLPLSTQGLHYGTGVFEGIRAHLLDTGELAVFRLDDHLERLLAGARLLRIDVGATRHELTEVVGELLRRNGLATDVYLRPVAYKLGLLPGTRPGVGLSGVSDALSIVVSALGNYQPEQGIRCLVSSWRRPARSAIPVRAKITGGYVNNALALDEARSAGFDDAILLDDRGRVAEASTANVFVVRDGRVVTPPADGDRLPGITRDTVLTLAADLGVPTAEAELDGTDLLRADEVFLTGTGCGVSPVIGIAGRPVGDGRPGPVSTVLRDTYDETVRGRRPGTRGWLTTFALEEALR</sequence>
<keyword evidence="19" id="KW-1185">Reference proteome</keyword>
<name>A0ABQ2IBF6_9PSEU</name>
<dbReference type="InterPro" id="IPR018300">
    <property type="entry name" value="Aminotrans_IV_CS"/>
</dbReference>
<reference evidence="19" key="1">
    <citation type="journal article" date="2019" name="Int. J. Syst. Evol. Microbiol.">
        <title>The Global Catalogue of Microorganisms (GCM) 10K type strain sequencing project: providing services to taxonomists for standard genome sequencing and annotation.</title>
        <authorList>
            <consortium name="The Broad Institute Genomics Platform"/>
            <consortium name="The Broad Institute Genome Sequencing Center for Infectious Disease"/>
            <person name="Wu L."/>
            <person name="Ma J."/>
        </authorList>
    </citation>
    <scope>NUCLEOTIDE SEQUENCE [LARGE SCALE GENOMIC DNA]</scope>
    <source>
        <strain evidence="19">CGMCC 4.7319</strain>
    </source>
</reference>
<evidence type="ECO:0000256" key="12">
    <source>
        <dbReference type="ARBA" id="ARBA00048212"/>
    </source>
</evidence>
<keyword evidence="9 17" id="KW-0808">Transferase</keyword>
<dbReference type="EMBL" id="BMNC01000006">
    <property type="protein sequence ID" value="GGN03956.1"/>
    <property type="molecule type" value="Genomic_DNA"/>
</dbReference>
<dbReference type="Gene3D" id="3.20.10.10">
    <property type="entry name" value="D-amino Acid Aminotransferase, subunit A, domain 2"/>
    <property type="match status" value="1"/>
</dbReference>
<comment type="similarity">
    <text evidence="6 15">Belongs to the class-IV pyridoxal-phosphate-dependent aminotransferase family.</text>
</comment>
<evidence type="ECO:0000313" key="18">
    <source>
        <dbReference type="EMBL" id="GGN03956.1"/>
    </source>
</evidence>
<dbReference type="PANTHER" id="PTHR42743">
    <property type="entry name" value="AMINO-ACID AMINOTRANSFERASE"/>
    <property type="match status" value="1"/>
</dbReference>
<dbReference type="Pfam" id="PF01063">
    <property type="entry name" value="Aminotran_4"/>
    <property type="match status" value="1"/>
</dbReference>
<evidence type="ECO:0000256" key="5">
    <source>
        <dbReference type="ARBA" id="ARBA00005072"/>
    </source>
</evidence>
<evidence type="ECO:0000256" key="7">
    <source>
        <dbReference type="ARBA" id="ARBA00022576"/>
    </source>
</evidence>
<evidence type="ECO:0000256" key="9">
    <source>
        <dbReference type="ARBA" id="ARBA00022679"/>
    </source>
</evidence>
<protein>
    <recommendedName>
        <fullName evidence="17">Branched-chain-amino-acid aminotransferase</fullName>
        <shortName evidence="17">BCAT</shortName>
        <ecNumber evidence="17">2.6.1.42</ecNumber>
    </recommendedName>
</protein>
<evidence type="ECO:0000256" key="17">
    <source>
        <dbReference type="RuleBase" id="RU364094"/>
    </source>
</evidence>
<dbReference type="CDD" id="cd00449">
    <property type="entry name" value="PLPDE_IV"/>
    <property type="match status" value="1"/>
</dbReference>
<dbReference type="InterPro" id="IPR036038">
    <property type="entry name" value="Aminotransferase-like"/>
</dbReference>
<dbReference type="EC" id="2.6.1.42" evidence="17"/>
<evidence type="ECO:0000256" key="4">
    <source>
        <dbReference type="ARBA" id="ARBA00004931"/>
    </source>
</evidence>
<comment type="pathway">
    <text evidence="5 17">Amino-acid biosynthesis; L-leucine biosynthesis; L-leucine from 3-methyl-2-oxobutanoate: step 4/4.</text>
</comment>
<dbReference type="InterPro" id="IPR050571">
    <property type="entry name" value="Class-IV_PLP-Dep_Aminotrnsfr"/>
</dbReference>
<evidence type="ECO:0000256" key="11">
    <source>
        <dbReference type="ARBA" id="ARBA00023304"/>
    </source>
</evidence>
<comment type="caution">
    <text evidence="18">The sequence shown here is derived from an EMBL/GenBank/DDBJ whole genome shotgun (WGS) entry which is preliminary data.</text>
</comment>
<organism evidence="18 19">
    <name type="scientific">Lentzea pudingi</name>
    <dbReference type="NCBI Taxonomy" id="1789439"/>
    <lineage>
        <taxon>Bacteria</taxon>
        <taxon>Bacillati</taxon>
        <taxon>Actinomycetota</taxon>
        <taxon>Actinomycetes</taxon>
        <taxon>Pseudonocardiales</taxon>
        <taxon>Pseudonocardiaceae</taxon>
        <taxon>Lentzea</taxon>
    </lineage>
</organism>
<dbReference type="PANTHER" id="PTHR42743:SF4">
    <property type="entry name" value="BRANCHED-CHAIN-AMINO-ACID AMINOTRANSFERASE-RELATED"/>
    <property type="match status" value="1"/>
</dbReference>
<evidence type="ECO:0000256" key="1">
    <source>
        <dbReference type="ARBA" id="ARBA00001933"/>
    </source>
</evidence>
<evidence type="ECO:0000256" key="13">
    <source>
        <dbReference type="ARBA" id="ARBA00048798"/>
    </source>
</evidence>
<comment type="function">
    <text evidence="2 17">Acts on leucine, isoleucine and valine.</text>
</comment>
<dbReference type="NCBIfam" id="TIGR01122">
    <property type="entry name" value="ilvE_I"/>
    <property type="match status" value="1"/>
</dbReference>
<comment type="catalytic activity">
    <reaction evidence="14 17">
        <text>L-leucine + 2-oxoglutarate = 4-methyl-2-oxopentanoate + L-glutamate</text>
        <dbReference type="Rhea" id="RHEA:18321"/>
        <dbReference type="ChEBI" id="CHEBI:16810"/>
        <dbReference type="ChEBI" id="CHEBI:17865"/>
        <dbReference type="ChEBI" id="CHEBI:29985"/>
        <dbReference type="ChEBI" id="CHEBI:57427"/>
        <dbReference type="EC" id="2.6.1.42"/>
    </reaction>
</comment>
<comment type="catalytic activity">
    <reaction evidence="13 17">
        <text>L-isoleucine + 2-oxoglutarate = (S)-3-methyl-2-oxopentanoate + L-glutamate</text>
        <dbReference type="Rhea" id="RHEA:24801"/>
        <dbReference type="ChEBI" id="CHEBI:16810"/>
        <dbReference type="ChEBI" id="CHEBI:29985"/>
        <dbReference type="ChEBI" id="CHEBI:35146"/>
        <dbReference type="ChEBI" id="CHEBI:58045"/>
        <dbReference type="EC" id="2.6.1.42"/>
    </reaction>
</comment>
<dbReference type="RefSeq" id="WP_229693695.1">
    <property type="nucleotide sequence ID" value="NZ_BMNC01000006.1"/>
</dbReference>
<dbReference type="InterPro" id="IPR043131">
    <property type="entry name" value="BCAT-like_N"/>
</dbReference>
<dbReference type="InterPro" id="IPR043132">
    <property type="entry name" value="BCAT-like_C"/>
</dbReference>
<dbReference type="InterPro" id="IPR005785">
    <property type="entry name" value="B_amino_transI"/>
</dbReference>
<keyword evidence="10 16" id="KW-0663">Pyridoxal phosphate</keyword>
<comment type="catalytic activity">
    <reaction evidence="12 17">
        <text>L-valine + 2-oxoglutarate = 3-methyl-2-oxobutanoate + L-glutamate</text>
        <dbReference type="Rhea" id="RHEA:24813"/>
        <dbReference type="ChEBI" id="CHEBI:11851"/>
        <dbReference type="ChEBI" id="CHEBI:16810"/>
        <dbReference type="ChEBI" id="CHEBI:29985"/>
        <dbReference type="ChEBI" id="CHEBI:57762"/>
        <dbReference type="EC" id="2.6.1.42"/>
    </reaction>
</comment>
<keyword evidence="8 17" id="KW-0028">Amino-acid biosynthesis</keyword>
<evidence type="ECO:0000256" key="15">
    <source>
        <dbReference type="RuleBase" id="RU004106"/>
    </source>
</evidence>
<evidence type="ECO:0000256" key="10">
    <source>
        <dbReference type="ARBA" id="ARBA00022898"/>
    </source>
</evidence>
<comment type="pathway">
    <text evidence="3 17">Amino-acid biosynthesis; L-isoleucine biosynthesis; L-isoleucine from 2-oxobutanoate: step 4/4.</text>
</comment>
<dbReference type="Proteomes" id="UP000597656">
    <property type="component" value="Unassembled WGS sequence"/>
</dbReference>
<evidence type="ECO:0000256" key="3">
    <source>
        <dbReference type="ARBA" id="ARBA00004824"/>
    </source>
</evidence>
<dbReference type="NCBIfam" id="NF005146">
    <property type="entry name" value="PRK06606.1"/>
    <property type="match status" value="1"/>
</dbReference>
<keyword evidence="11 17" id="KW-0100">Branched-chain amino acid biosynthesis</keyword>
<gene>
    <name evidence="17" type="primary">ilvE</name>
    <name evidence="18" type="ORF">GCM10011609_48870</name>
</gene>
<dbReference type="Gene3D" id="3.30.470.10">
    <property type="match status" value="1"/>
</dbReference>
<keyword evidence="7 17" id="KW-0032">Aminotransferase</keyword>
<dbReference type="PROSITE" id="PS00770">
    <property type="entry name" value="AA_TRANSFER_CLASS_4"/>
    <property type="match status" value="1"/>
</dbReference>
<proteinExistence type="inferred from homology"/>
<comment type="cofactor">
    <cofactor evidence="1 16">
        <name>pyridoxal 5'-phosphate</name>
        <dbReference type="ChEBI" id="CHEBI:597326"/>
    </cofactor>
</comment>
<dbReference type="InterPro" id="IPR001544">
    <property type="entry name" value="Aminotrans_IV"/>
</dbReference>
<evidence type="ECO:0000256" key="16">
    <source>
        <dbReference type="RuleBase" id="RU004516"/>
    </source>
</evidence>
<evidence type="ECO:0000256" key="8">
    <source>
        <dbReference type="ARBA" id="ARBA00022605"/>
    </source>
</evidence>
<evidence type="ECO:0000256" key="6">
    <source>
        <dbReference type="ARBA" id="ARBA00009320"/>
    </source>
</evidence>
<comment type="pathway">
    <text evidence="4 17">Amino-acid biosynthesis; L-valine biosynthesis; L-valine from pyruvate: step 4/4.</text>
</comment>
<dbReference type="SUPFAM" id="SSF56752">
    <property type="entry name" value="D-aminoacid aminotransferase-like PLP-dependent enzymes"/>
    <property type="match status" value="1"/>
</dbReference>
<evidence type="ECO:0000256" key="2">
    <source>
        <dbReference type="ARBA" id="ARBA00003109"/>
    </source>
</evidence>
<dbReference type="GO" id="GO:0008483">
    <property type="term" value="F:transaminase activity"/>
    <property type="evidence" value="ECO:0007669"/>
    <property type="project" value="UniProtKB-KW"/>
</dbReference>
<evidence type="ECO:0000256" key="14">
    <source>
        <dbReference type="ARBA" id="ARBA00049229"/>
    </source>
</evidence>
<accession>A0ABQ2IBF6</accession>